<keyword evidence="13" id="KW-1185">Reference proteome</keyword>
<organism evidence="12 13">
    <name type="scientific">Leptidea sinapis</name>
    <dbReference type="NCBI Taxonomy" id="189913"/>
    <lineage>
        <taxon>Eukaryota</taxon>
        <taxon>Metazoa</taxon>
        <taxon>Ecdysozoa</taxon>
        <taxon>Arthropoda</taxon>
        <taxon>Hexapoda</taxon>
        <taxon>Insecta</taxon>
        <taxon>Pterygota</taxon>
        <taxon>Neoptera</taxon>
        <taxon>Endopterygota</taxon>
        <taxon>Lepidoptera</taxon>
        <taxon>Glossata</taxon>
        <taxon>Ditrysia</taxon>
        <taxon>Papilionoidea</taxon>
        <taxon>Pieridae</taxon>
        <taxon>Dismorphiinae</taxon>
        <taxon>Leptidea</taxon>
    </lineage>
</organism>
<dbReference type="Proteomes" id="UP000324832">
    <property type="component" value="Unassembled WGS sequence"/>
</dbReference>
<keyword evidence="4" id="KW-0805">Transcription regulation</keyword>
<reference evidence="12 13" key="1">
    <citation type="submission" date="2017-07" db="EMBL/GenBank/DDBJ databases">
        <authorList>
            <person name="Talla V."/>
            <person name="Backstrom N."/>
        </authorList>
    </citation>
    <scope>NUCLEOTIDE SEQUENCE [LARGE SCALE GENOMIC DNA]</scope>
</reference>
<keyword evidence="5" id="KW-0010">Activator</keyword>
<feature type="region of interest" description="Disordered" evidence="10">
    <location>
        <begin position="107"/>
        <end position="194"/>
    </location>
</feature>
<dbReference type="EMBL" id="FZQP02007003">
    <property type="protein sequence ID" value="VVD05663.1"/>
    <property type="molecule type" value="Genomic_DNA"/>
</dbReference>
<name>A0A5E4R8P4_9NEOP</name>
<dbReference type="GO" id="GO:0006357">
    <property type="term" value="P:regulation of transcription by RNA polymerase II"/>
    <property type="evidence" value="ECO:0007669"/>
    <property type="project" value="InterPro"/>
</dbReference>
<comment type="similarity">
    <text evidence="2">Belongs to the Mediator complex subunit 26 family.</text>
</comment>
<evidence type="ECO:0000256" key="7">
    <source>
        <dbReference type="ARBA" id="ARBA00023242"/>
    </source>
</evidence>
<proteinExistence type="inferred from homology"/>
<dbReference type="PANTHER" id="PTHR15201:SF1">
    <property type="entry name" value="MEDIATOR OF RNA POLYMERASE II TRANSCRIPTION SUBUNIT 26"/>
    <property type="match status" value="1"/>
</dbReference>
<dbReference type="GO" id="GO:0016592">
    <property type="term" value="C:mediator complex"/>
    <property type="evidence" value="ECO:0007669"/>
    <property type="project" value="InterPro"/>
</dbReference>
<evidence type="ECO:0000259" key="11">
    <source>
        <dbReference type="PROSITE" id="PS51319"/>
    </source>
</evidence>
<dbReference type="PROSITE" id="PS51319">
    <property type="entry name" value="TFIIS_N"/>
    <property type="match status" value="1"/>
</dbReference>
<dbReference type="PANTHER" id="PTHR15201">
    <property type="entry name" value="CRSP70"/>
    <property type="match status" value="1"/>
</dbReference>
<evidence type="ECO:0000256" key="8">
    <source>
        <dbReference type="ARBA" id="ARBA00031968"/>
    </source>
</evidence>
<evidence type="ECO:0000256" key="10">
    <source>
        <dbReference type="SAM" id="MobiDB-lite"/>
    </source>
</evidence>
<dbReference type="InterPro" id="IPR017923">
    <property type="entry name" value="TFIIS_N"/>
</dbReference>
<dbReference type="SUPFAM" id="SSF47676">
    <property type="entry name" value="Conserved domain common to transcription factors TFIIS, elongin A, CRSP70"/>
    <property type="match status" value="1"/>
</dbReference>
<dbReference type="InterPro" id="IPR035441">
    <property type="entry name" value="TFIIS/LEDGF_dom_sf"/>
</dbReference>
<evidence type="ECO:0000256" key="4">
    <source>
        <dbReference type="ARBA" id="ARBA00023015"/>
    </source>
</evidence>
<evidence type="ECO:0000313" key="13">
    <source>
        <dbReference type="Proteomes" id="UP000324832"/>
    </source>
</evidence>
<dbReference type="Pfam" id="PF08711">
    <property type="entry name" value="Med26"/>
    <property type="match status" value="1"/>
</dbReference>
<dbReference type="Gene3D" id="1.20.930.10">
    <property type="entry name" value="Conserved domain common to transcription factors TFIIS, elongin A, CRSP70"/>
    <property type="match status" value="1"/>
</dbReference>
<evidence type="ECO:0000256" key="1">
    <source>
        <dbReference type="ARBA" id="ARBA00004123"/>
    </source>
</evidence>
<dbReference type="GO" id="GO:0003712">
    <property type="term" value="F:transcription coregulator activity"/>
    <property type="evidence" value="ECO:0007669"/>
    <property type="project" value="TreeGrafter"/>
</dbReference>
<feature type="domain" description="TFIIS N-terminal" evidence="11">
    <location>
        <begin position="7"/>
        <end position="84"/>
    </location>
</feature>
<protein>
    <recommendedName>
        <fullName evidence="3">Mediator of RNA polymerase II transcription subunit 26</fullName>
    </recommendedName>
    <alternativeName>
        <fullName evidence="8">Mediator complex subunit 26</fullName>
    </alternativeName>
</protein>
<dbReference type="SMART" id="SM00509">
    <property type="entry name" value="TFS2N"/>
    <property type="match status" value="1"/>
</dbReference>
<evidence type="ECO:0000256" key="3">
    <source>
        <dbReference type="ARBA" id="ARBA00019686"/>
    </source>
</evidence>
<dbReference type="GO" id="GO:0010628">
    <property type="term" value="P:positive regulation of gene expression"/>
    <property type="evidence" value="ECO:0007669"/>
    <property type="project" value="TreeGrafter"/>
</dbReference>
<dbReference type="InterPro" id="IPR003617">
    <property type="entry name" value="TFIIS/CRSP70_N_sub"/>
</dbReference>
<dbReference type="GO" id="GO:0070847">
    <property type="term" value="C:core mediator complex"/>
    <property type="evidence" value="ECO:0007669"/>
    <property type="project" value="TreeGrafter"/>
</dbReference>
<evidence type="ECO:0000313" key="12">
    <source>
        <dbReference type="EMBL" id="VVD05663.1"/>
    </source>
</evidence>
<evidence type="ECO:0000256" key="2">
    <source>
        <dbReference type="ARBA" id="ARBA00009681"/>
    </source>
</evidence>
<evidence type="ECO:0000256" key="6">
    <source>
        <dbReference type="ARBA" id="ARBA00023163"/>
    </source>
</evidence>
<comment type="subcellular location">
    <subcellularLocation>
        <location evidence="1 9">Nucleus</location>
    </subcellularLocation>
</comment>
<evidence type="ECO:0000256" key="9">
    <source>
        <dbReference type="PROSITE-ProRule" id="PRU00649"/>
    </source>
</evidence>
<sequence length="194" mass="21703">MSNNAHELSNRLLNALDSNYNVVDMQAVNEIISILEKFNITKELLETTRLGKHVNELRRKTSDPTLARRAKVLVKRWRDLVIPTVTSPGHGLNRSSAERQMRRVTGTPLTSPALMRQGLSPAVPSPRPPSRPAWGGYESDSQDVILVDYEPSPPASAPRTPDKPITPSVKRALSPETNDDKKAKRDKKLKKRRS</sequence>
<gene>
    <name evidence="12" type="ORF">LSINAPIS_LOCUS15155</name>
</gene>
<evidence type="ECO:0000256" key="5">
    <source>
        <dbReference type="ARBA" id="ARBA00023159"/>
    </source>
</evidence>
<dbReference type="CDD" id="cd00183">
    <property type="entry name" value="TFIIS_I"/>
    <property type="match status" value="1"/>
</dbReference>
<dbReference type="AlphaFoldDB" id="A0A5E4R8P4"/>
<keyword evidence="7 9" id="KW-0539">Nucleus</keyword>
<keyword evidence="6" id="KW-0804">Transcription</keyword>
<accession>A0A5E4R8P4</accession>
<dbReference type="InterPro" id="IPR042376">
    <property type="entry name" value="MED26"/>
</dbReference>
<feature type="compositionally biased region" description="Basic residues" evidence="10">
    <location>
        <begin position="184"/>
        <end position="194"/>
    </location>
</feature>